<dbReference type="EMBL" id="METM01000002">
    <property type="protein sequence ID" value="OGB90969.1"/>
    <property type="molecule type" value="Genomic_DNA"/>
</dbReference>
<name>A0A1F4Q537_UNCSA</name>
<evidence type="ECO:0000313" key="1">
    <source>
        <dbReference type="EMBL" id="OGB90969.1"/>
    </source>
</evidence>
<dbReference type="Proteomes" id="UP000178724">
    <property type="component" value="Unassembled WGS sequence"/>
</dbReference>
<gene>
    <name evidence="1" type="ORF">A2625_06720</name>
</gene>
<proteinExistence type="predicted"/>
<dbReference type="AlphaFoldDB" id="A0A1F4Q537"/>
<organism evidence="1 2">
    <name type="scientific">candidate division WOR-1 bacterium RIFCSPHIGHO2_01_FULL_53_15</name>
    <dbReference type="NCBI Taxonomy" id="1802564"/>
    <lineage>
        <taxon>Bacteria</taxon>
        <taxon>Bacillati</taxon>
        <taxon>Saganbacteria</taxon>
    </lineage>
</organism>
<evidence type="ECO:0000313" key="2">
    <source>
        <dbReference type="Proteomes" id="UP000178724"/>
    </source>
</evidence>
<accession>A0A1F4Q537</accession>
<sequence>MVVPDVMAPGAIDSGAVAGDAPWAILTVARAKTLPLSEFVLPMIDEGGATFSIGGRTSEVILFGEPGETV</sequence>
<comment type="caution">
    <text evidence="1">The sequence shown here is derived from an EMBL/GenBank/DDBJ whole genome shotgun (WGS) entry which is preliminary data.</text>
</comment>
<reference evidence="1 2" key="1">
    <citation type="journal article" date="2016" name="Nat. Commun.">
        <title>Thousands of microbial genomes shed light on interconnected biogeochemical processes in an aquifer system.</title>
        <authorList>
            <person name="Anantharaman K."/>
            <person name="Brown C.T."/>
            <person name="Hug L.A."/>
            <person name="Sharon I."/>
            <person name="Castelle C.J."/>
            <person name="Probst A.J."/>
            <person name="Thomas B.C."/>
            <person name="Singh A."/>
            <person name="Wilkins M.J."/>
            <person name="Karaoz U."/>
            <person name="Brodie E.L."/>
            <person name="Williams K.H."/>
            <person name="Hubbard S.S."/>
            <person name="Banfield J.F."/>
        </authorList>
    </citation>
    <scope>NUCLEOTIDE SEQUENCE [LARGE SCALE GENOMIC DNA]</scope>
</reference>
<protein>
    <submittedName>
        <fullName evidence="1">Uncharacterized protein</fullName>
    </submittedName>
</protein>